<accession>X1VX02</accession>
<dbReference type="InterPro" id="IPR027434">
    <property type="entry name" value="Homing_endonucl"/>
</dbReference>
<reference evidence="1" key="1">
    <citation type="journal article" date="2014" name="Front. Microbiol.">
        <title>High frequency of phylogenetically diverse reductive dehalogenase-homologous genes in deep subseafloor sedimentary metagenomes.</title>
        <authorList>
            <person name="Kawai M."/>
            <person name="Futagami T."/>
            <person name="Toyoda A."/>
            <person name="Takaki Y."/>
            <person name="Nishi S."/>
            <person name="Hori S."/>
            <person name="Arai W."/>
            <person name="Tsubouchi T."/>
            <person name="Morono Y."/>
            <person name="Uchiyama I."/>
            <person name="Ito T."/>
            <person name="Fujiyama A."/>
            <person name="Inagaki F."/>
            <person name="Takami H."/>
        </authorList>
    </citation>
    <scope>NUCLEOTIDE SEQUENCE</scope>
    <source>
        <strain evidence="1">Expedition CK06-06</strain>
    </source>
</reference>
<feature type="non-terminal residue" evidence="1">
    <location>
        <position position="1"/>
    </location>
</feature>
<dbReference type="Gene3D" id="3.10.28.10">
    <property type="entry name" value="Homing endonucleases"/>
    <property type="match status" value="1"/>
</dbReference>
<gene>
    <name evidence="1" type="ORF">S12H4_46474</name>
</gene>
<sequence>LDKRNENLRIELCTDSFSILSVVFLVKQLNKLGFKTTRQKAKNRIYICTHSTKDFLDYIGKCPVKCYQYKFEY</sequence>
<name>X1VX02_9ZZZZ</name>
<comment type="caution">
    <text evidence="1">The sequence shown here is derived from an EMBL/GenBank/DDBJ whole genome shotgun (WGS) entry which is preliminary data.</text>
</comment>
<proteinExistence type="predicted"/>
<evidence type="ECO:0000313" key="1">
    <source>
        <dbReference type="EMBL" id="GAJ15945.1"/>
    </source>
</evidence>
<dbReference type="AlphaFoldDB" id="X1VX02"/>
<evidence type="ECO:0008006" key="2">
    <source>
        <dbReference type="Google" id="ProtNLM"/>
    </source>
</evidence>
<dbReference type="SUPFAM" id="SSF55608">
    <property type="entry name" value="Homing endonucleases"/>
    <property type="match status" value="1"/>
</dbReference>
<protein>
    <recommendedName>
        <fullName evidence="2">Homing endonuclease LAGLIDADG domain-containing protein</fullName>
    </recommendedName>
</protein>
<organism evidence="1">
    <name type="scientific">marine sediment metagenome</name>
    <dbReference type="NCBI Taxonomy" id="412755"/>
    <lineage>
        <taxon>unclassified sequences</taxon>
        <taxon>metagenomes</taxon>
        <taxon>ecological metagenomes</taxon>
    </lineage>
</organism>
<dbReference type="EMBL" id="BARW01028838">
    <property type="protein sequence ID" value="GAJ15945.1"/>
    <property type="molecule type" value="Genomic_DNA"/>
</dbReference>